<dbReference type="AlphaFoldDB" id="A0A9P5M5K9"/>
<sequence length="60" mass="6354">MAVASAKGEKIYVTSFSAVGSSILSILNTPSRASLIILNFNGSEEKKVVEIGISYQFIAC</sequence>
<reference evidence="1 2" key="1">
    <citation type="journal article" date="2020" name="Genome Biol. Evol.">
        <title>Comparative genomics of Sclerotiniaceae.</title>
        <authorList>
            <person name="Valero Jimenez C.A."/>
            <person name="Steentjes M."/>
            <person name="Scholten O.E."/>
            <person name="Van Kan J.A.L."/>
        </authorList>
    </citation>
    <scope>NUCLEOTIDE SEQUENCE [LARGE SCALE GENOMIC DNA]</scope>
    <source>
        <strain evidence="1 2">MUCL 94</strain>
    </source>
</reference>
<organism evidence="1 2">
    <name type="scientific">Botrytis byssoidea</name>
    <dbReference type="NCBI Taxonomy" id="139641"/>
    <lineage>
        <taxon>Eukaryota</taxon>
        <taxon>Fungi</taxon>
        <taxon>Dikarya</taxon>
        <taxon>Ascomycota</taxon>
        <taxon>Pezizomycotina</taxon>
        <taxon>Leotiomycetes</taxon>
        <taxon>Helotiales</taxon>
        <taxon>Sclerotiniaceae</taxon>
        <taxon>Botrytis</taxon>
    </lineage>
</organism>
<dbReference type="EMBL" id="RCSW01000010">
    <property type="protein sequence ID" value="KAF7943886.1"/>
    <property type="molecule type" value="Genomic_DNA"/>
</dbReference>
<evidence type="ECO:0000313" key="1">
    <source>
        <dbReference type="EMBL" id="KAF7943886.1"/>
    </source>
</evidence>
<dbReference type="RefSeq" id="XP_038732945.1">
    <property type="nucleotide sequence ID" value="XM_038876469.1"/>
</dbReference>
<protein>
    <submittedName>
        <fullName evidence="1">Uncharacterized protein</fullName>
    </submittedName>
</protein>
<keyword evidence="2" id="KW-1185">Reference proteome</keyword>
<dbReference type="Proteomes" id="UP000710849">
    <property type="component" value="Unassembled WGS sequence"/>
</dbReference>
<accession>A0A9P5M5K9</accession>
<gene>
    <name evidence="1" type="ORF">EAE97_005956</name>
</gene>
<evidence type="ECO:0000313" key="2">
    <source>
        <dbReference type="Proteomes" id="UP000710849"/>
    </source>
</evidence>
<comment type="caution">
    <text evidence="1">The sequence shown here is derived from an EMBL/GenBank/DDBJ whole genome shotgun (WGS) entry which is preliminary data.</text>
</comment>
<dbReference type="GeneID" id="62149545"/>
<name>A0A9P5M5K9_9HELO</name>
<proteinExistence type="predicted"/>